<proteinExistence type="predicted"/>
<evidence type="ECO:0000256" key="1">
    <source>
        <dbReference type="ARBA" id="ARBA00023015"/>
    </source>
</evidence>
<comment type="caution">
    <text evidence="5">The sequence shown here is derived from an EMBL/GenBank/DDBJ whole genome shotgun (WGS) entry which is preliminary data.</text>
</comment>
<keyword evidence="2" id="KW-0238">DNA-binding</keyword>
<organism evidence="5 6">
    <name type="scientific">Intestinibacter bartlettii</name>
    <dbReference type="NCBI Taxonomy" id="261299"/>
    <lineage>
        <taxon>Bacteria</taxon>
        <taxon>Bacillati</taxon>
        <taxon>Bacillota</taxon>
        <taxon>Clostridia</taxon>
        <taxon>Peptostreptococcales</taxon>
        <taxon>Peptostreptococcaceae</taxon>
        <taxon>Intestinibacter</taxon>
    </lineage>
</organism>
<evidence type="ECO:0000256" key="2">
    <source>
        <dbReference type="ARBA" id="ARBA00023125"/>
    </source>
</evidence>
<dbReference type="Proteomes" id="UP001196301">
    <property type="component" value="Unassembled WGS sequence"/>
</dbReference>
<evidence type="ECO:0000313" key="6">
    <source>
        <dbReference type="Proteomes" id="UP001196301"/>
    </source>
</evidence>
<reference evidence="5 6" key="1">
    <citation type="submission" date="2021-06" db="EMBL/GenBank/DDBJ databases">
        <authorList>
            <person name="Sun Q."/>
            <person name="Li D."/>
        </authorList>
    </citation>
    <scope>NUCLEOTIDE SEQUENCE [LARGE SCALE GENOMIC DNA]</scope>
    <source>
        <strain evidence="5 6">N19</strain>
    </source>
</reference>
<evidence type="ECO:0000259" key="4">
    <source>
        <dbReference type="PROSITE" id="PS01124"/>
    </source>
</evidence>
<keyword evidence="3" id="KW-0804">Transcription</keyword>
<name>A0ABS6DUZ5_9FIRM</name>
<dbReference type="Pfam" id="PF12833">
    <property type="entry name" value="HTH_18"/>
    <property type="match status" value="1"/>
</dbReference>
<sequence length="235" mass="27440">MNNIICEKRVYGDKSKIHTHDYGQLIMPMKGSLNIKTDKKDLSLDDNNIFFLPPDCEHLFNAHDINEFLVLDVPTNLLKKDDMNKIKSGKEITFDDKWQAVKYLLLSEINSGKTSPNLNNLFLYCYGLMIAESKFESVKYIDSHFTEDIDLKKLAQIEHYNPNYYTEWFKNNMGISPSEYIKKLRIDKSKELLLNTDLTILQVGESVGYKYNSSFTRAFKDIENITPKEFRIHSK</sequence>
<accession>A0ABS6DUZ5</accession>
<keyword evidence="1" id="KW-0805">Transcription regulation</keyword>
<dbReference type="EMBL" id="JAHLOQ010000007">
    <property type="protein sequence ID" value="MBU5335665.1"/>
    <property type="molecule type" value="Genomic_DNA"/>
</dbReference>
<keyword evidence="6" id="KW-1185">Reference proteome</keyword>
<dbReference type="PANTHER" id="PTHR43280:SF26">
    <property type="entry name" value="ARAC-FAMILY TRANSCRIPTIONAL REGULATOR"/>
    <property type="match status" value="1"/>
</dbReference>
<gene>
    <name evidence="5" type="ORF">KQI20_04350</name>
</gene>
<dbReference type="InterPro" id="IPR018060">
    <property type="entry name" value="HTH_AraC"/>
</dbReference>
<dbReference type="RefSeq" id="WP_216568802.1">
    <property type="nucleotide sequence ID" value="NZ_JAHLOQ010000007.1"/>
</dbReference>
<feature type="domain" description="HTH araC/xylS-type" evidence="4">
    <location>
        <begin position="135"/>
        <end position="233"/>
    </location>
</feature>
<dbReference type="PANTHER" id="PTHR43280">
    <property type="entry name" value="ARAC-FAMILY TRANSCRIPTIONAL REGULATOR"/>
    <property type="match status" value="1"/>
</dbReference>
<protein>
    <submittedName>
        <fullName evidence="5">AraC family transcriptional regulator</fullName>
    </submittedName>
</protein>
<dbReference type="InterPro" id="IPR018062">
    <property type="entry name" value="HTH_AraC-typ_CS"/>
</dbReference>
<dbReference type="PROSITE" id="PS00041">
    <property type="entry name" value="HTH_ARAC_FAMILY_1"/>
    <property type="match status" value="1"/>
</dbReference>
<dbReference type="SMART" id="SM00342">
    <property type="entry name" value="HTH_ARAC"/>
    <property type="match status" value="1"/>
</dbReference>
<evidence type="ECO:0000313" key="5">
    <source>
        <dbReference type="EMBL" id="MBU5335665.1"/>
    </source>
</evidence>
<dbReference type="PROSITE" id="PS01124">
    <property type="entry name" value="HTH_ARAC_FAMILY_2"/>
    <property type="match status" value="1"/>
</dbReference>
<evidence type="ECO:0000256" key="3">
    <source>
        <dbReference type="ARBA" id="ARBA00023163"/>
    </source>
</evidence>